<keyword evidence="3" id="KW-0677">Repeat</keyword>
<keyword evidence="2" id="KW-0853">WD repeat</keyword>
<dbReference type="InterPro" id="IPR037867">
    <property type="entry name" value="Swd2/WDR82"/>
</dbReference>
<organism evidence="5 6">
    <name type="scientific">Triparma verrucosa</name>
    <dbReference type="NCBI Taxonomy" id="1606542"/>
    <lineage>
        <taxon>Eukaryota</taxon>
        <taxon>Sar</taxon>
        <taxon>Stramenopiles</taxon>
        <taxon>Ochrophyta</taxon>
        <taxon>Bolidophyceae</taxon>
        <taxon>Parmales</taxon>
        <taxon>Triparmaceae</taxon>
        <taxon>Triparma</taxon>
    </lineage>
</organism>
<dbReference type="PANTHER" id="PTHR19861">
    <property type="entry name" value="WD40 REPEAT PROTEIN SWD2"/>
    <property type="match status" value="1"/>
</dbReference>
<sequence>MTANIDFAALANLSSILPPAPAASLNVNGLGLPSTTSATTTTSYKQPATPLSQYVPFYCQQLPPSVKSTDSILSNQLYFVDYNSIIIPTSHTISILPYSPSSPSPPSPSSTSTIHISYATPTSPLLTLTPTHHPTTFLTSTSSTLSLLSFPLNLTLRTFPGSPQTSSVSISPTSDLFLTSDPLTFKLRSLKSSATISTTKTNIKGTTAFDNLGTIFVLATFPEKGDICELSLYDVRDYNRPFTKFKIDEVRFCECLKLNSGVSVSKGVEIYERCRGVSGSQLIEFNEKGTRVLVKFRGGYAVVLDAFTGEFINVLTEHVEEWNDSITVASWVGESVAVGRGGEVAVYKNVGGGCSGVWKGGAEGEVRGVRGVDGWEGGIVGSKVLSFWSPPEA</sequence>
<evidence type="ECO:0000256" key="1">
    <source>
        <dbReference type="ARBA" id="ARBA00004123"/>
    </source>
</evidence>
<protein>
    <submittedName>
        <fullName evidence="5">Uncharacterized protein</fullName>
    </submittedName>
</protein>
<accession>A0A9W7CBD5</accession>
<evidence type="ECO:0000256" key="2">
    <source>
        <dbReference type="ARBA" id="ARBA00022574"/>
    </source>
</evidence>
<dbReference type="Proteomes" id="UP001165160">
    <property type="component" value="Unassembled WGS sequence"/>
</dbReference>
<dbReference type="PANTHER" id="PTHR19861:SF0">
    <property type="entry name" value="WD REPEAT-CONTAINING PROTEIN 82"/>
    <property type="match status" value="1"/>
</dbReference>
<keyword evidence="6" id="KW-1185">Reference proteome</keyword>
<comment type="subcellular location">
    <subcellularLocation>
        <location evidence="1">Nucleus</location>
    </subcellularLocation>
</comment>
<dbReference type="GO" id="GO:0048188">
    <property type="term" value="C:Set1C/COMPASS complex"/>
    <property type="evidence" value="ECO:0007669"/>
    <property type="project" value="TreeGrafter"/>
</dbReference>
<evidence type="ECO:0000256" key="4">
    <source>
        <dbReference type="ARBA" id="ARBA00023242"/>
    </source>
</evidence>
<reference evidence="6" key="1">
    <citation type="journal article" date="2023" name="Commun. Biol.">
        <title>Genome analysis of Parmales, the sister group of diatoms, reveals the evolutionary specialization of diatoms from phago-mixotrophs to photoautotrophs.</title>
        <authorList>
            <person name="Ban H."/>
            <person name="Sato S."/>
            <person name="Yoshikawa S."/>
            <person name="Yamada K."/>
            <person name="Nakamura Y."/>
            <person name="Ichinomiya M."/>
            <person name="Sato N."/>
            <person name="Blanc-Mathieu R."/>
            <person name="Endo H."/>
            <person name="Kuwata A."/>
            <person name="Ogata H."/>
        </authorList>
    </citation>
    <scope>NUCLEOTIDE SEQUENCE [LARGE SCALE GENOMIC DNA]</scope>
    <source>
        <strain evidence="6">NIES 3699</strain>
    </source>
</reference>
<evidence type="ECO:0000313" key="6">
    <source>
        <dbReference type="Proteomes" id="UP001165160"/>
    </source>
</evidence>
<dbReference type="GO" id="GO:0003682">
    <property type="term" value="F:chromatin binding"/>
    <property type="evidence" value="ECO:0007669"/>
    <property type="project" value="TreeGrafter"/>
</dbReference>
<dbReference type="InterPro" id="IPR011047">
    <property type="entry name" value="Quinoprotein_ADH-like_sf"/>
</dbReference>
<comment type="caution">
    <text evidence="5">The sequence shown here is derived from an EMBL/GenBank/DDBJ whole genome shotgun (WGS) entry which is preliminary data.</text>
</comment>
<gene>
    <name evidence="5" type="ORF">TrVE_jg925</name>
</gene>
<dbReference type="AlphaFoldDB" id="A0A9W7CBD5"/>
<proteinExistence type="predicted"/>
<keyword evidence="4" id="KW-0539">Nucleus</keyword>
<evidence type="ECO:0000313" key="5">
    <source>
        <dbReference type="EMBL" id="GMI06665.1"/>
    </source>
</evidence>
<name>A0A9W7CBD5_9STRA</name>
<dbReference type="EMBL" id="BRXX01000352">
    <property type="protein sequence ID" value="GMI06665.1"/>
    <property type="molecule type" value="Genomic_DNA"/>
</dbReference>
<dbReference type="SUPFAM" id="SSF50998">
    <property type="entry name" value="Quinoprotein alcohol dehydrogenase-like"/>
    <property type="match status" value="1"/>
</dbReference>
<evidence type="ECO:0000256" key="3">
    <source>
        <dbReference type="ARBA" id="ARBA00022737"/>
    </source>
</evidence>